<proteinExistence type="predicted"/>
<sequence>MRLITRSDFDGLACAVLLVEAGIVDEYKFVHPKDVQDGIIEVTENDVLTNIPYVPGCGLWFDHHSSEQERLQLDKEFHYKGLSKEAPSCARVIYDYYGGDERFLKFEKNGLMEGVDKSDSGQLTLDEILNPKGWILLSFVMDPRTGLGRYRDYRISNYQLMEKMIEYCQTMSADEILQVSDVQERVKRYYEQEEAYEKMIRENSTVKKNLLIIDLRNVDEFVSGNRFKEYVLYPEQNISMRIIWGFKKQNVVFTVGHSIVNRTSKTNIGSMMLKYGGGGHRAVGTCQIPTDQWEKVQQELIDKIISDG</sequence>
<dbReference type="Proteomes" id="UP000189670">
    <property type="component" value="Unassembled WGS sequence"/>
</dbReference>
<evidence type="ECO:0000313" key="2">
    <source>
        <dbReference type="Proteomes" id="UP000189670"/>
    </source>
</evidence>
<name>A0A1V1NZN2_9BACT</name>
<dbReference type="EMBL" id="ATBP01001114">
    <property type="protein sequence ID" value="ETR68023.1"/>
    <property type="molecule type" value="Genomic_DNA"/>
</dbReference>
<dbReference type="InterPro" id="IPR038763">
    <property type="entry name" value="DHH_sf"/>
</dbReference>
<protein>
    <submittedName>
        <fullName evidence="1">Exopolyphosphatase-related protein</fullName>
    </submittedName>
</protein>
<accession>A0A1V1NZN2</accession>
<dbReference type="AlphaFoldDB" id="A0A1V1NZN2"/>
<dbReference type="SUPFAM" id="SSF64182">
    <property type="entry name" value="DHH phosphoesterases"/>
    <property type="match status" value="1"/>
</dbReference>
<organism evidence="1 2">
    <name type="scientific">Candidatus Magnetoglobus multicellularis str. Araruama</name>
    <dbReference type="NCBI Taxonomy" id="890399"/>
    <lineage>
        <taxon>Bacteria</taxon>
        <taxon>Pseudomonadati</taxon>
        <taxon>Thermodesulfobacteriota</taxon>
        <taxon>Desulfobacteria</taxon>
        <taxon>Desulfobacterales</taxon>
        <taxon>Desulfobacteraceae</taxon>
        <taxon>Candidatus Magnetoglobus</taxon>
    </lineage>
</organism>
<evidence type="ECO:0000313" key="1">
    <source>
        <dbReference type="EMBL" id="ETR68023.1"/>
    </source>
</evidence>
<dbReference type="InterPro" id="IPR016877">
    <property type="entry name" value="UCP028235"/>
</dbReference>
<gene>
    <name evidence="1" type="ORF">OMM_04816</name>
</gene>
<comment type="caution">
    <text evidence="1">The sequence shown here is derived from an EMBL/GenBank/DDBJ whole genome shotgun (WGS) entry which is preliminary data.</text>
</comment>
<reference evidence="2" key="1">
    <citation type="submission" date="2012-11" db="EMBL/GenBank/DDBJ databases">
        <authorList>
            <person name="Lucero-Rivera Y.E."/>
            <person name="Tovar-Ramirez D."/>
        </authorList>
    </citation>
    <scope>NUCLEOTIDE SEQUENCE [LARGE SCALE GENOMIC DNA]</scope>
    <source>
        <strain evidence="2">Araruama</strain>
    </source>
</reference>
<dbReference type="PIRSF" id="PIRSF028235">
    <property type="entry name" value="UCP028235"/>
    <property type="match status" value="1"/>
</dbReference>